<name>A0A1Y2DZL6_9FUNG</name>
<evidence type="ECO:0000313" key="1">
    <source>
        <dbReference type="EMBL" id="ORY64546.1"/>
    </source>
</evidence>
<dbReference type="EMBL" id="MCOG01000054">
    <property type="protein sequence ID" value="ORY64546.1"/>
    <property type="molecule type" value="Genomic_DNA"/>
</dbReference>
<accession>A0A1Y2DZL6</accession>
<comment type="caution">
    <text evidence="1">The sequence shown here is derived from an EMBL/GenBank/DDBJ whole genome shotgun (WGS) entry which is preliminary data.</text>
</comment>
<dbReference type="AlphaFoldDB" id="A0A1Y2DZL6"/>
<reference evidence="1 2" key="1">
    <citation type="submission" date="2016-08" db="EMBL/GenBank/DDBJ databases">
        <title>A Parts List for Fungal Cellulosomes Revealed by Comparative Genomics.</title>
        <authorList>
            <consortium name="DOE Joint Genome Institute"/>
            <person name="Haitjema C.H."/>
            <person name="Gilmore S.P."/>
            <person name="Henske J.K."/>
            <person name="Solomon K.V."/>
            <person name="De Groot R."/>
            <person name="Kuo A."/>
            <person name="Mondo S.J."/>
            <person name="Salamov A.A."/>
            <person name="Labutti K."/>
            <person name="Zhao Z."/>
            <person name="Chiniquy J."/>
            <person name="Barry K."/>
            <person name="Brewer H.M."/>
            <person name="Purvine S.O."/>
            <person name="Wright A.T."/>
            <person name="Boxma B."/>
            <person name="Van Alen T."/>
            <person name="Hackstein J.H."/>
            <person name="Baker S.E."/>
            <person name="Grigoriev I.V."/>
            <person name="O'Malley M.A."/>
        </authorList>
    </citation>
    <scope>NUCLEOTIDE SEQUENCE [LARGE SCALE GENOMIC DNA]</scope>
    <source>
        <strain evidence="1 2">G1</strain>
    </source>
</reference>
<sequence>MPHFFNTPHAFKKIGEMQSSEMQFGEMPHTPSKYVNPNFINNFVNFLIKHIFEENITNETEEFIQTINIPLLYSIFIIKSKVNPNFNISNIDDKSLRKILGDI</sequence>
<dbReference type="Proteomes" id="UP000193920">
    <property type="component" value="Unassembled WGS sequence"/>
</dbReference>
<organism evidence="1 2">
    <name type="scientific">Neocallimastix californiae</name>
    <dbReference type="NCBI Taxonomy" id="1754190"/>
    <lineage>
        <taxon>Eukaryota</taxon>
        <taxon>Fungi</taxon>
        <taxon>Fungi incertae sedis</taxon>
        <taxon>Chytridiomycota</taxon>
        <taxon>Chytridiomycota incertae sedis</taxon>
        <taxon>Neocallimastigomycetes</taxon>
        <taxon>Neocallimastigales</taxon>
        <taxon>Neocallimastigaceae</taxon>
        <taxon>Neocallimastix</taxon>
    </lineage>
</organism>
<proteinExistence type="predicted"/>
<gene>
    <name evidence="1" type="ORF">LY90DRAFT_668143</name>
</gene>
<protein>
    <submittedName>
        <fullName evidence="1">Uncharacterized protein</fullName>
    </submittedName>
</protein>
<evidence type="ECO:0000313" key="2">
    <source>
        <dbReference type="Proteomes" id="UP000193920"/>
    </source>
</evidence>
<keyword evidence="2" id="KW-1185">Reference proteome</keyword>